<dbReference type="InterPro" id="IPR011598">
    <property type="entry name" value="bHLH_dom"/>
</dbReference>
<dbReference type="Pfam" id="PF00010">
    <property type="entry name" value="HLH"/>
    <property type="match status" value="1"/>
</dbReference>
<dbReference type="InterPro" id="IPR050359">
    <property type="entry name" value="bHLH_transcription_factors"/>
</dbReference>
<feature type="compositionally biased region" description="Polar residues" evidence="1">
    <location>
        <begin position="174"/>
        <end position="194"/>
    </location>
</feature>
<name>A0AA88YQ00_PINIB</name>
<evidence type="ECO:0000259" key="2">
    <source>
        <dbReference type="PROSITE" id="PS50888"/>
    </source>
</evidence>
<protein>
    <recommendedName>
        <fullName evidence="2">BHLH domain-containing protein</fullName>
    </recommendedName>
</protein>
<dbReference type="GO" id="GO:0000981">
    <property type="term" value="F:DNA-binding transcription factor activity, RNA polymerase II-specific"/>
    <property type="evidence" value="ECO:0007669"/>
    <property type="project" value="TreeGrafter"/>
</dbReference>
<dbReference type="Proteomes" id="UP001186944">
    <property type="component" value="Unassembled WGS sequence"/>
</dbReference>
<dbReference type="GO" id="GO:0005634">
    <property type="term" value="C:nucleus"/>
    <property type="evidence" value="ECO:0007669"/>
    <property type="project" value="TreeGrafter"/>
</dbReference>
<accession>A0AA88YQ00</accession>
<dbReference type="GO" id="GO:0061564">
    <property type="term" value="P:axon development"/>
    <property type="evidence" value="ECO:0007669"/>
    <property type="project" value="TreeGrafter"/>
</dbReference>
<dbReference type="AlphaFoldDB" id="A0AA88YQ00"/>
<dbReference type="GO" id="GO:0046983">
    <property type="term" value="F:protein dimerization activity"/>
    <property type="evidence" value="ECO:0007669"/>
    <property type="project" value="InterPro"/>
</dbReference>
<dbReference type="PANTHER" id="PTHR19290:SF163">
    <property type="entry name" value="BASIC HELIX-LOOP-HELIX NEURAL TRANSCRIPTION FACTOR TAP"/>
    <property type="match status" value="1"/>
</dbReference>
<organism evidence="3 4">
    <name type="scientific">Pinctada imbricata</name>
    <name type="common">Atlantic pearl-oyster</name>
    <name type="synonym">Pinctada martensii</name>
    <dbReference type="NCBI Taxonomy" id="66713"/>
    <lineage>
        <taxon>Eukaryota</taxon>
        <taxon>Metazoa</taxon>
        <taxon>Spiralia</taxon>
        <taxon>Lophotrochozoa</taxon>
        <taxon>Mollusca</taxon>
        <taxon>Bivalvia</taxon>
        <taxon>Autobranchia</taxon>
        <taxon>Pteriomorphia</taxon>
        <taxon>Pterioida</taxon>
        <taxon>Pterioidea</taxon>
        <taxon>Pteriidae</taxon>
        <taxon>Pinctada</taxon>
    </lineage>
</organism>
<comment type="caution">
    <text evidence="3">The sequence shown here is derived from an EMBL/GenBank/DDBJ whole genome shotgun (WGS) entry which is preliminary data.</text>
</comment>
<dbReference type="EMBL" id="VSWD01000005">
    <property type="protein sequence ID" value="KAK3104195.1"/>
    <property type="molecule type" value="Genomic_DNA"/>
</dbReference>
<evidence type="ECO:0000313" key="4">
    <source>
        <dbReference type="Proteomes" id="UP001186944"/>
    </source>
</evidence>
<evidence type="ECO:0000313" key="3">
    <source>
        <dbReference type="EMBL" id="KAK3104195.1"/>
    </source>
</evidence>
<feature type="region of interest" description="Disordered" evidence="1">
    <location>
        <begin position="221"/>
        <end position="260"/>
    </location>
</feature>
<dbReference type="GO" id="GO:0045944">
    <property type="term" value="P:positive regulation of transcription by RNA polymerase II"/>
    <property type="evidence" value="ECO:0007669"/>
    <property type="project" value="TreeGrafter"/>
</dbReference>
<dbReference type="CDD" id="cd11390">
    <property type="entry name" value="bHLH_TS"/>
    <property type="match status" value="1"/>
</dbReference>
<evidence type="ECO:0000256" key="1">
    <source>
        <dbReference type="SAM" id="MobiDB-lite"/>
    </source>
</evidence>
<dbReference type="GO" id="GO:0007423">
    <property type="term" value="P:sensory organ development"/>
    <property type="evidence" value="ECO:0007669"/>
    <property type="project" value="TreeGrafter"/>
</dbReference>
<dbReference type="SUPFAM" id="SSF47459">
    <property type="entry name" value="HLH, helix-loop-helix DNA-binding domain"/>
    <property type="match status" value="1"/>
</dbReference>
<reference evidence="3" key="1">
    <citation type="submission" date="2019-08" db="EMBL/GenBank/DDBJ databases">
        <title>The improved chromosome-level genome for the pearl oyster Pinctada fucata martensii using PacBio sequencing and Hi-C.</title>
        <authorList>
            <person name="Zheng Z."/>
        </authorList>
    </citation>
    <scope>NUCLEOTIDE SEQUENCE</scope>
    <source>
        <strain evidence="3">ZZ-2019</strain>
        <tissue evidence="3">Adductor muscle</tissue>
    </source>
</reference>
<dbReference type="InterPro" id="IPR036638">
    <property type="entry name" value="HLH_DNA-bd_sf"/>
</dbReference>
<dbReference type="PROSITE" id="PS50888">
    <property type="entry name" value="BHLH"/>
    <property type="match status" value="1"/>
</dbReference>
<dbReference type="PANTHER" id="PTHR19290">
    <property type="entry name" value="BASIC HELIX-LOOP-HELIX PROTEIN NEUROGENIN-RELATED"/>
    <property type="match status" value="1"/>
</dbReference>
<dbReference type="GO" id="GO:0070888">
    <property type="term" value="F:E-box binding"/>
    <property type="evidence" value="ECO:0007669"/>
    <property type="project" value="TreeGrafter"/>
</dbReference>
<dbReference type="Gene3D" id="4.10.280.10">
    <property type="entry name" value="Helix-loop-helix DNA-binding domain"/>
    <property type="match status" value="1"/>
</dbReference>
<gene>
    <name evidence="3" type="ORF">FSP39_025175</name>
</gene>
<feature type="domain" description="BHLH" evidence="2">
    <location>
        <begin position="59"/>
        <end position="113"/>
    </location>
</feature>
<proteinExistence type="predicted"/>
<keyword evidence="4" id="KW-1185">Reference proteome</keyword>
<dbReference type="SMART" id="SM00353">
    <property type="entry name" value="HLH"/>
    <property type="match status" value="1"/>
</dbReference>
<sequence length="285" mass="32918">MSMEKVDIETKIDDKELSDVEPVDLTSESNEIRKKINDRKKKRVKKFESLNISEEEMEERRRSANDLERRRMKKMSEALDDLRKCIPQHLHLYHRRMSKIRTLRLATSYIRALSDMLQKDIMREMVQNAYRNIQYNLIQSPVVYPGITVNVAPSPTTGTPNLGHSYHTPPRRQLNFSQGQGYSPSTQYLPTPDQTLGPHPAYQTPIPPSIAFYRTSAQRRWHTPSHTLSSPPEEDEYPSKPYEDPSVQGDGRVPDQEFSGKMSCRYGTMYVEGVYPLPDSKQSDG</sequence>
<feature type="region of interest" description="Disordered" evidence="1">
    <location>
        <begin position="166"/>
        <end position="207"/>
    </location>
</feature>